<proteinExistence type="inferred from homology"/>
<dbReference type="InterPro" id="IPR029063">
    <property type="entry name" value="SAM-dependent_MTases_sf"/>
</dbReference>
<evidence type="ECO:0000256" key="5">
    <source>
        <dbReference type="ARBA" id="ARBA00022691"/>
    </source>
</evidence>
<comment type="similarity">
    <text evidence="1">Belongs to the N(4)/N(6)-methyltransferase family. N(4) subfamily.</text>
</comment>
<evidence type="ECO:0000256" key="1">
    <source>
        <dbReference type="ARBA" id="ARBA00010203"/>
    </source>
</evidence>
<evidence type="ECO:0000256" key="2">
    <source>
        <dbReference type="ARBA" id="ARBA00012185"/>
    </source>
</evidence>
<evidence type="ECO:0000256" key="6">
    <source>
        <dbReference type="ARBA" id="ARBA00022747"/>
    </source>
</evidence>
<evidence type="ECO:0000256" key="3">
    <source>
        <dbReference type="ARBA" id="ARBA00022603"/>
    </source>
</evidence>
<dbReference type="EC" id="2.1.1.113" evidence="2"/>
<comment type="caution">
    <text evidence="8">The sequence shown here is derived from an EMBL/GenBank/DDBJ whole genome shotgun (WGS) entry which is preliminary data.</text>
</comment>
<dbReference type="SUPFAM" id="SSF53335">
    <property type="entry name" value="S-adenosyl-L-methionine-dependent methyltransferases"/>
    <property type="match status" value="1"/>
</dbReference>
<dbReference type="Proteomes" id="UP000004933">
    <property type="component" value="Unassembled WGS sequence"/>
</dbReference>
<name>A0ABC9P763_ENTFL</name>
<dbReference type="GO" id="GO:0032259">
    <property type="term" value="P:methylation"/>
    <property type="evidence" value="ECO:0007669"/>
    <property type="project" value="UniProtKB-KW"/>
</dbReference>
<dbReference type="CDD" id="cd02440">
    <property type="entry name" value="AdoMet_MTases"/>
    <property type="match status" value="1"/>
</dbReference>
<organism evidence="8 9">
    <name type="scientific">Enterococcus faecalis TX0630</name>
    <dbReference type="NCBI Taxonomy" id="749508"/>
    <lineage>
        <taxon>Bacteria</taxon>
        <taxon>Bacillati</taxon>
        <taxon>Bacillota</taxon>
        <taxon>Bacilli</taxon>
        <taxon>Lactobacillales</taxon>
        <taxon>Enterococcaceae</taxon>
        <taxon>Enterococcus</taxon>
    </lineage>
</organism>
<dbReference type="InterPro" id="IPR017985">
    <property type="entry name" value="MeTrfase_CN4_CS"/>
</dbReference>
<evidence type="ECO:0000256" key="7">
    <source>
        <dbReference type="ARBA" id="ARBA00049120"/>
    </source>
</evidence>
<protein>
    <recommendedName>
        <fullName evidence="2">site-specific DNA-methyltransferase (cytosine-N(4)-specific)</fullName>
        <ecNumber evidence="2">2.1.1.113</ecNumber>
    </recommendedName>
</protein>
<dbReference type="GO" id="GO:0009307">
    <property type="term" value="P:DNA restriction-modification system"/>
    <property type="evidence" value="ECO:0007669"/>
    <property type="project" value="UniProtKB-KW"/>
</dbReference>
<evidence type="ECO:0000256" key="4">
    <source>
        <dbReference type="ARBA" id="ARBA00022679"/>
    </source>
</evidence>
<evidence type="ECO:0000313" key="9">
    <source>
        <dbReference type="Proteomes" id="UP000004933"/>
    </source>
</evidence>
<keyword evidence="3" id="KW-0489">Methyltransferase</keyword>
<keyword evidence="6" id="KW-0680">Restriction system</keyword>
<dbReference type="AlphaFoldDB" id="A0ABC9P763"/>
<dbReference type="EMBL" id="AEBE01000037">
    <property type="protein sequence ID" value="EFU90891.1"/>
    <property type="molecule type" value="Genomic_DNA"/>
</dbReference>
<reference evidence="8 9" key="1">
    <citation type="submission" date="2010-09" db="EMBL/GenBank/DDBJ databases">
        <authorList>
            <person name="Weinstock G."/>
            <person name="Sodergren E."/>
            <person name="Clifton S."/>
            <person name="Fulton L."/>
            <person name="Fulton B."/>
            <person name="Courtney L."/>
            <person name="Fronick C."/>
            <person name="Harrison M."/>
            <person name="Strong C."/>
            <person name="Farmer C."/>
            <person name="Delahaunty K."/>
            <person name="Markovic C."/>
            <person name="Hall O."/>
            <person name="Minx P."/>
            <person name="Tomlinson C."/>
            <person name="Mitreva M."/>
            <person name="Hou S."/>
            <person name="Chen J."/>
            <person name="Wollam A."/>
            <person name="Pepin K.H."/>
            <person name="Johnson M."/>
            <person name="Bhonagiri V."/>
            <person name="Zhang X."/>
            <person name="Suruliraj S."/>
            <person name="Warren W."/>
            <person name="Chinwalla A."/>
            <person name="Mardis E.R."/>
            <person name="Wilson R.K."/>
        </authorList>
    </citation>
    <scope>NUCLEOTIDE SEQUENCE [LARGE SCALE GENOMIC DNA]</scope>
    <source>
        <strain evidence="8 9">TX0630</strain>
    </source>
</reference>
<dbReference type="GO" id="GO:0015667">
    <property type="term" value="F:site-specific DNA-methyltransferase (cytosine-N4-specific) activity"/>
    <property type="evidence" value="ECO:0007669"/>
    <property type="project" value="UniProtKB-EC"/>
</dbReference>
<keyword evidence="4" id="KW-0808">Transferase</keyword>
<keyword evidence="5" id="KW-0949">S-adenosyl-L-methionine</keyword>
<sequence>MRTFMESISESIKNFDYIKTDEYWNFGEKDEDKMHRIHTYPAKFPSFITIKALEYAREKKVNVATVGDIFCGCGTVAYEVAKQGYDFWGCDVNPVASLIARVKSKRLEPRKLTDYFEKIIGLYTGFKMCIPIEYKKVNSRILYWFEEERIEELERLLYFIESVCGKDEDYKEFFLCAFSNILKSTSRWLTKSIKPTVDSKKITKSALYYFKRQYKKMYISNLESKITGNTVVDIKVVDSLKIQDREKIDLLVTSPPYVTSYEYADLHQLSLLWLGFTDDYREFRKDTIGSVFEKEIDTKLKLNKIGEEVLKQLNDNKESKSRSKAVRKYYLDMEKIVLNSYRLLNDGGMALFVIGNTEYKNVRIKNAEHLALAMIENGFSNVEVTKRKISNKILTPYRNSQGKFSKEKTGKKIYSEEFIVVGRK</sequence>
<gene>
    <name evidence="8" type="ORF">HMPREF9511_01122</name>
</gene>
<evidence type="ECO:0000313" key="8">
    <source>
        <dbReference type="EMBL" id="EFU90891.1"/>
    </source>
</evidence>
<comment type="catalytic activity">
    <reaction evidence="7">
        <text>a 2'-deoxycytidine in DNA + S-adenosyl-L-methionine = an N(4)-methyl-2'-deoxycytidine in DNA + S-adenosyl-L-homocysteine + H(+)</text>
        <dbReference type="Rhea" id="RHEA:16857"/>
        <dbReference type="Rhea" id="RHEA-COMP:11369"/>
        <dbReference type="Rhea" id="RHEA-COMP:13674"/>
        <dbReference type="ChEBI" id="CHEBI:15378"/>
        <dbReference type="ChEBI" id="CHEBI:57856"/>
        <dbReference type="ChEBI" id="CHEBI:59789"/>
        <dbReference type="ChEBI" id="CHEBI:85452"/>
        <dbReference type="ChEBI" id="CHEBI:137933"/>
        <dbReference type="EC" id="2.1.1.113"/>
    </reaction>
</comment>
<dbReference type="PROSITE" id="PS00093">
    <property type="entry name" value="N4_MTASE"/>
    <property type="match status" value="1"/>
</dbReference>
<dbReference type="Gene3D" id="3.40.50.150">
    <property type="entry name" value="Vaccinia Virus protein VP39"/>
    <property type="match status" value="2"/>
</dbReference>
<accession>A0ABC9P763</accession>